<evidence type="ECO:0000313" key="13">
    <source>
        <dbReference type="Proteomes" id="UP001169764"/>
    </source>
</evidence>
<feature type="transmembrane region" description="Helical" evidence="10">
    <location>
        <begin position="125"/>
        <end position="145"/>
    </location>
</feature>
<evidence type="ECO:0000256" key="10">
    <source>
        <dbReference type="SAM" id="Phobius"/>
    </source>
</evidence>
<dbReference type="Pfam" id="PF01061">
    <property type="entry name" value="ABC2_membrane"/>
    <property type="match status" value="1"/>
</dbReference>
<feature type="transmembrane region" description="Helical" evidence="10">
    <location>
        <begin position="157"/>
        <end position="180"/>
    </location>
</feature>
<dbReference type="PANTHER" id="PTHR30413">
    <property type="entry name" value="INNER MEMBRANE TRANSPORT PERMEASE"/>
    <property type="match status" value="1"/>
</dbReference>
<dbReference type="InterPro" id="IPR000412">
    <property type="entry name" value="ABC_2_transport"/>
</dbReference>
<evidence type="ECO:0000313" key="12">
    <source>
        <dbReference type="EMBL" id="MDO6413652.1"/>
    </source>
</evidence>
<sequence>MSTRPLTAARETTFLEALATQARVIGALILRELHTRYGRENVGYLWMIGEPMLLATVIGSLHGASGHGNPYGGDMKPVPFAVLGYTTFILFRGIVNRAEGGVEANASLLYHKQVTVFDINLARGFLEFAGGFATFAILMSLLVLVGMADWPARPLPLLMAWFLMFWYAMGHAFLISAITYENRTVGRLVHPYSYFMVGLSGAFLPLHWLPHPYREWLAWVPLTSVFELVRYGWFQSANLDEFSGRYLIGSCMVLTWVGLVMMRRLREHIHLA</sequence>
<comment type="similarity">
    <text evidence="2">Belongs to the ABC-2 integral membrane protein family.</text>
</comment>
<evidence type="ECO:0000256" key="3">
    <source>
        <dbReference type="ARBA" id="ARBA00022448"/>
    </source>
</evidence>
<keyword evidence="13" id="KW-1185">Reference proteome</keyword>
<reference evidence="12" key="1">
    <citation type="submission" date="2023-07" db="EMBL/GenBank/DDBJ databases">
        <authorList>
            <person name="Kim M."/>
        </authorList>
    </citation>
    <scope>NUCLEOTIDE SEQUENCE</scope>
    <source>
        <strain evidence="12">BIUV-7</strain>
    </source>
</reference>
<evidence type="ECO:0000256" key="4">
    <source>
        <dbReference type="ARBA" id="ARBA00022475"/>
    </source>
</evidence>
<dbReference type="PANTHER" id="PTHR30413:SF10">
    <property type="entry name" value="CAPSULE POLYSACCHARIDE EXPORT INNER-MEMBRANE PROTEIN CTRC"/>
    <property type="match status" value="1"/>
</dbReference>
<name>A0ABT8Y6L7_9SPHN</name>
<feature type="transmembrane region" description="Helical" evidence="10">
    <location>
        <begin position="192"/>
        <end position="209"/>
    </location>
</feature>
<feature type="transmembrane region" description="Helical" evidence="10">
    <location>
        <begin position="246"/>
        <end position="262"/>
    </location>
</feature>
<evidence type="ECO:0000256" key="9">
    <source>
        <dbReference type="ARBA" id="ARBA00023136"/>
    </source>
</evidence>
<comment type="caution">
    <text evidence="12">The sequence shown here is derived from an EMBL/GenBank/DDBJ whole genome shotgun (WGS) entry which is preliminary data.</text>
</comment>
<gene>
    <name evidence="12" type="ORF">Q4F19_04585</name>
</gene>
<comment type="subcellular location">
    <subcellularLocation>
        <location evidence="1">Cell membrane</location>
        <topology evidence="1">Multi-pass membrane protein</topology>
    </subcellularLocation>
</comment>
<organism evidence="12 13">
    <name type="scientific">Sphingomonas natans</name>
    <dbReference type="NCBI Taxonomy" id="3063330"/>
    <lineage>
        <taxon>Bacteria</taxon>
        <taxon>Pseudomonadati</taxon>
        <taxon>Pseudomonadota</taxon>
        <taxon>Alphaproteobacteria</taxon>
        <taxon>Sphingomonadales</taxon>
        <taxon>Sphingomonadaceae</taxon>
        <taxon>Sphingomonas</taxon>
    </lineage>
</organism>
<accession>A0ABT8Y6L7</accession>
<dbReference type="PRINTS" id="PR00164">
    <property type="entry name" value="ABC2TRNSPORT"/>
</dbReference>
<evidence type="ECO:0000256" key="6">
    <source>
        <dbReference type="ARBA" id="ARBA00022692"/>
    </source>
</evidence>
<evidence type="ECO:0000256" key="2">
    <source>
        <dbReference type="ARBA" id="ARBA00007783"/>
    </source>
</evidence>
<dbReference type="RefSeq" id="WP_303540274.1">
    <property type="nucleotide sequence ID" value="NZ_JAUOTP010000002.1"/>
</dbReference>
<protein>
    <submittedName>
        <fullName evidence="12">ABC transporter permease</fullName>
    </submittedName>
</protein>
<evidence type="ECO:0000259" key="11">
    <source>
        <dbReference type="Pfam" id="PF01061"/>
    </source>
</evidence>
<keyword evidence="5" id="KW-0762">Sugar transport</keyword>
<evidence type="ECO:0000256" key="8">
    <source>
        <dbReference type="ARBA" id="ARBA00023047"/>
    </source>
</evidence>
<keyword evidence="9 10" id="KW-0472">Membrane</keyword>
<dbReference type="EMBL" id="JAUOTP010000002">
    <property type="protein sequence ID" value="MDO6413652.1"/>
    <property type="molecule type" value="Genomic_DNA"/>
</dbReference>
<keyword evidence="8" id="KW-0625">Polysaccharide transport</keyword>
<evidence type="ECO:0000256" key="1">
    <source>
        <dbReference type="ARBA" id="ARBA00004651"/>
    </source>
</evidence>
<dbReference type="Proteomes" id="UP001169764">
    <property type="component" value="Unassembled WGS sequence"/>
</dbReference>
<keyword evidence="6 10" id="KW-0812">Transmembrane</keyword>
<feature type="transmembrane region" description="Helical" evidence="10">
    <location>
        <begin position="42"/>
        <end position="61"/>
    </location>
</feature>
<feature type="domain" description="ABC-2 type transporter transmembrane" evidence="11">
    <location>
        <begin position="25"/>
        <end position="232"/>
    </location>
</feature>
<keyword evidence="4" id="KW-1003">Cell membrane</keyword>
<dbReference type="InterPro" id="IPR013525">
    <property type="entry name" value="ABC2_TM"/>
</dbReference>
<keyword evidence="7 10" id="KW-1133">Transmembrane helix</keyword>
<keyword evidence="3" id="KW-0813">Transport</keyword>
<proteinExistence type="inferred from homology"/>
<evidence type="ECO:0000256" key="7">
    <source>
        <dbReference type="ARBA" id="ARBA00022989"/>
    </source>
</evidence>
<evidence type="ECO:0000256" key="5">
    <source>
        <dbReference type="ARBA" id="ARBA00022597"/>
    </source>
</evidence>